<dbReference type="SUPFAM" id="SSF46689">
    <property type="entry name" value="Homeodomain-like"/>
    <property type="match status" value="2"/>
</dbReference>
<dbReference type="Gene3D" id="1.10.10.60">
    <property type="entry name" value="Homeodomain-like"/>
    <property type="match status" value="2"/>
</dbReference>
<dbReference type="InterPro" id="IPR023772">
    <property type="entry name" value="DNA-bd_HTH_TetR-type_CS"/>
</dbReference>
<name>A0ABP3R783_9ACTN</name>
<feature type="DNA-binding region" description="H-T-H motif" evidence="4">
    <location>
        <begin position="233"/>
        <end position="252"/>
    </location>
</feature>
<evidence type="ECO:0000256" key="2">
    <source>
        <dbReference type="ARBA" id="ARBA00023125"/>
    </source>
</evidence>
<dbReference type="PROSITE" id="PS50977">
    <property type="entry name" value="HTH_TETR_2"/>
    <property type="match status" value="2"/>
</dbReference>
<keyword evidence="2 4" id="KW-0238">DNA-binding</keyword>
<dbReference type="PROSITE" id="PS01081">
    <property type="entry name" value="HTH_TETR_1"/>
    <property type="match status" value="1"/>
</dbReference>
<dbReference type="EMBL" id="BAAAHE010000002">
    <property type="protein sequence ID" value="GAA0604016.1"/>
    <property type="molecule type" value="Genomic_DNA"/>
</dbReference>
<evidence type="ECO:0000256" key="1">
    <source>
        <dbReference type="ARBA" id="ARBA00023015"/>
    </source>
</evidence>
<accession>A0ABP3R783</accession>
<keyword evidence="3" id="KW-0804">Transcription</keyword>
<comment type="caution">
    <text evidence="6">The sequence shown here is derived from an EMBL/GenBank/DDBJ whole genome shotgun (WGS) entry which is preliminary data.</text>
</comment>
<evidence type="ECO:0000259" key="5">
    <source>
        <dbReference type="PROSITE" id="PS50977"/>
    </source>
</evidence>
<sequence>MASPSAGATAPDRNTRPRNRRELLRTAAAELFAQHGYANVSMADVAAAVNVGTSAVYHHYSGKAELLYDAIDGSLERAASSLPSTPVGELSEAAGILAALILDDRALGVLWQRESGNLGSAERARLGKKFLHLNTWLVNELRAFRPELPAHQMELLAVCALQAMTSVAFHHLSLPRRQYERLLADLATRVMSMDPPPAGPKARPRRAAPVTRVDEIIDAGIKLFARKGYADTSIDDIGAAVGIAGPTIYNHFASKHDILVAALLRGHDQLQEILRAARAEGVGPGNVLRRLSDAYVDLALDQTDLIGVLSSESVHLGDEAASRRVHEIQRAYIQDWVAIARAHNSTDSPTVARIKVQAAQMMANDVARASRLRRVPNLRTTVREAAWLVQQ</sequence>
<protein>
    <submittedName>
        <fullName evidence="6">TetR/AcrR family transcriptional regulator</fullName>
    </submittedName>
</protein>
<dbReference type="Gene3D" id="1.10.357.10">
    <property type="entry name" value="Tetracycline Repressor, domain 2"/>
    <property type="match status" value="2"/>
</dbReference>
<dbReference type="InterPro" id="IPR009057">
    <property type="entry name" value="Homeodomain-like_sf"/>
</dbReference>
<organism evidence="6 7">
    <name type="scientific">Sporichthya brevicatena</name>
    <dbReference type="NCBI Taxonomy" id="171442"/>
    <lineage>
        <taxon>Bacteria</taxon>
        <taxon>Bacillati</taxon>
        <taxon>Actinomycetota</taxon>
        <taxon>Actinomycetes</taxon>
        <taxon>Sporichthyales</taxon>
        <taxon>Sporichthyaceae</taxon>
        <taxon>Sporichthya</taxon>
    </lineage>
</organism>
<keyword evidence="7" id="KW-1185">Reference proteome</keyword>
<dbReference type="RefSeq" id="WP_344600666.1">
    <property type="nucleotide sequence ID" value="NZ_BAAAHE010000002.1"/>
</dbReference>
<dbReference type="InterPro" id="IPR001647">
    <property type="entry name" value="HTH_TetR"/>
</dbReference>
<gene>
    <name evidence="6" type="ORF">GCM10009547_02160</name>
</gene>
<dbReference type="PANTHER" id="PTHR30055:SF234">
    <property type="entry name" value="HTH-TYPE TRANSCRIPTIONAL REGULATOR BETI"/>
    <property type="match status" value="1"/>
</dbReference>
<dbReference type="Pfam" id="PF00440">
    <property type="entry name" value="TetR_N"/>
    <property type="match status" value="2"/>
</dbReference>
<dbReference type="Proteomes" id="UP001500957">
    <property type="component" value="Unassembled WGS sequence"/>
</dbReference>
<evidence type="ECO:0000313" key="6">
    <source>
        <dbReference type="EMBL" id="GAA0604016.1"/>
    </source>
</evidence>
<dbReference type="InterPro" id="IPR050109">
    <property type="entry name" value="HTH-type_TetR-like_transc_reg"/>
</dbReference>
<feature type="domain" description="HTH tetR-type" evidence="5">
    <location>
        <begin position="18"/>
        <end position="78"/>
    </location>
</feature>
<reference evidence="7" key="1">
    <citation type="journal article" date="2019" name="Int. J. Syst. Evol. Microbiol.">
        <title>The Global Catalogue of Microorganisms (GCM) 10K type strain sequencing project: providing services to taxonomists for standard genome sequencing and annotation.</title>
        <authorList>
            <consortium name="The Broad Institute Genomics Platform"/>
            <consortium name="The Broad Institute Genome Sequencing Center for Infectious Disease"/>
            <person name="Wu L."/>
            <person name="Ma J."/>
        </authorList>
    </citation>
    <scope>NUCLEOTIDE SEQUENCE [LARGE SCALE GENOMIC DNA]</scope>
    <source>
        <strain evidence="7">JCM 10671</strain>
    </source>
</reference>
<dbReference type="PRINTS" id="PR00455">
    <property type="entry name" value="HTHTETR"/>
</dbReference>
<evidence type="ECO:0000256" key="3">
    <source>
        <dbReference type="ARBA" id="ARBA00023163"/>
    </source>
</evidence>
<evidence type="ECO:0000256" key="4">
    <source>
        <dbReference type="PROSITE-ProRule" id="PRU00335"/>
    </source>
</evidence>
<keyword evidence="1" id="KW-0805">Transcription regulation</keyword>
<proteinExistence type="predicted"/>
<dbReference type="PANTHER" id="PTHR30055">
    <property type="entry name" value="HTH-TYPE TRANSCRIPTIONAL REGULATOR RUTR"/>
    <property type="match status" value="1"/>
</dbReference>
<feature type="domain" description="HTH tetR-type" evidence="5">
    <location>
        <begin position="210"/>
        <end position="270"/>
    </location>
</feature>
<evidence type="ECO:0000313" key="7">
    <source>
        <dbReference type="Proteomes" id="UP001500957"/>
    </source>
</evidence>
<feature type="DNA-binding region" description="H-T-H motif" evidence="4">
    <location>
        <begin position="41"/>
        <end position="60"/>
    </location>
</feature>